<evidence type="ECO:0000313" key="2">
    <source>
        <dbReference type="EMBL" id="ANY68129.1"/>
    </source>
</evidence>
<keyword evidence="1" id="KW-1133">Transmembrane helix</keyword>
<accession>A0A1B2DK95</accession>
<dbReference type="AlphaFoldDB" id="A0A1B2DK95"/>
<gene>
    <name evidence="2" type="ORF">BBD42_17825</name>
</gene>
<feature type="transmembrane region" description="Helical" evidence="1">
    <location>
        <begin position="36"/>
        <end position="57"/>
    </location>
</feature>
<protein>
    <submittedName>
        <fullName evidence="2">Uncharacterized protein</fullName>
    </submittedName>
</protein>
<keyword evidence="1" id="KW-0812">Transmembrane</keyword>
<sequence length="60" mass="6893">MMEENKERELDEIKLRLEKLEQEHGKRQGLPGGLKFAIGFVVVMFLMLMSIGVVQFISAK</sequence>
<name>A0A1B2DK95_9BACL</name>
<reference evidence="2" key="1">
    <citation type="submission" date="2016-08" db="EMBL/GenBank/DDBJ databases">
        <title>Complete Genome Seqeunce of Paenibacillus sp. BIHB 4019 from tea rhizoplane.</title>
        <authorList>
            <person name="Thakur R."/>
            <person name="Swarnkar M.K."/>
            <person name="Gulati A."/>
        </authorList>
    </citation>
    <scope>NUCLEOTIDE SEQUENCE [LARGE SCALE GENOMIC DNA]</scope>
    <source>
        <strain evidence="2">BIHB4019</strain>
    </source>
</reference>
<proteinExistence type="predicted"/>
<organism evidence="2">
    <name type="scientific">Paenibacillus sp. BIHB 4019</name>
    <dbReference type="NCBI Taxonomy" id="1870819"/>
    <lineage>
        <taxon>Bacteria</taxon>
        <taxon>Bacillati</taxon>
        <taxon>Bacillota</taxon>
        <taxon>Bacilli</taxon>
        <taxon>Bacillales</taxon>
        <taxon>Paenibacillaceae</taxon>
        <taxon>Paenibacillus</taxon>
    </lineage>
</organism>
<dbReference type="EMBL" id="CP016808">
    <property type="protein sequence ID" value="ANY68129.1"/>
    <property type="molecule type" value="Genomic_DNA"/>
</dbReference>
<evidence type="ECO:0000256" key="1">
    <source>
        <dbReference type="SAM" id="Phobius"/>
    </source>
</evidence>
<keyword evidence="1" id="KW-0472">Membrane</keyword>
<dbReference type="RefSeq" id="WP_099519283.1">
    <property type="nucleotide sequence ID" value="NZ_CP016808.1"/>
</dbReference>